<evidence type="ECO:0008006" key="4">
    <source>
        <dbReference type="Google" id="ProtNLM"/>
    </source>
</evidence>
<name>A0ABT5E421_9BACT</name>
<keyword evidence="1" id="KW-0732">Signal</keyword>
<feature type="signal peptide" evidence="1">
    <location>
        <begin position="1"/>
        <end position="20"/>
    </location>
</feature>
<sequence length="222" mass="23904">MGRLKIFSLFFGVGLVSALAPMLVGGCTQCEEFRECTTKPGLRYVECGNTQHEFNDGVSVEDEDIAWDYCYCNSSRLQCENGSSLRMCNYMTVDGSTAAQYNDGTVAELTTAVAGCLEYTGCAIETARCNYGSWYLNCSRGEERAFVSGAGAVFKDEKNAVDTCVARGPGGFLCTPIISDCEDLDSCASSKACSEFCSKPACFNNKNAASCIADPACRWTPQ</sequence>
<evidence type="ECO:0000313" key="2">
    <source>
        <dbReference type="EMBL" id="MDC0720591.1"/>
    </source>
</evidence>
<dbReference type="RefSeq" id="WP_272089100.1">
    <property type="nucleotide sequence ID" value="NZ_JAQNDL010000003.1"/>
</dbReference>
<protein>
    <recommendedName>
        <fullName evidence="4">Lipoprotein</fullName>
    </recommendedName>
</protein>
<gene>
    <name evidence="2" type="ORF">POL25_27050</name>
</gene>
<reference evidence="2 3" key="1">
    <citation type="submission" date="2022-11" db="EMBL/GenBank/DDBJ databases">
        <title>Minimal conservation of predation-associated metabolite biosynthetic gene clusters underscores biosynthetic potential of Myxococcota including descriptions for ten novel species: Archangium lansinium sp. nov., Myxococcus landrumus sp. nov., Nannocystis bai.</title>
        <authorList>
            <person name="Ahearne A."/>
            <person name="Stevens C."/>
            <person name="Dowd S."/>
        </authorList>
    </citation>
    <scope>NUCLEOTIDE SEQUENCE [LARGE SCALE GENOMIC DNA]</scope>
    <source>
        <strain evidence="2 3">BB15-2</strain>
    </source>
</reference>
<dbReference type="EMBL" id="JAQNDL010000003">
    <property type="protein sequence ID" value="MDC0720591.1"/>
    <property type="molecule type" value="Genomic_DNA"/>
</dbReference>
<feature type="chain" id="PRO_5045053699" description="Lipoprotein" evidence="1">
    <location>
        <begin position="21"/>
        <end position="222"/>
    </location>
</feature>
<organism evidence="2 3">
    <name type="scientific">Nannocystis bainbridge</name>
    <dbReference type="NCBI Taxonomy" id="2995303"/>
    <lineage>
        <taxon>Bacteria</taxon>
        <taxon>Pseudomonadati</taxon>
        <taxon>Myxococcota</taxon>
        <taxon>Polyangia</taxon>
        <taxon>Nannocystales</taxon>
        <taxon>Nannocystaceae</taxon>
        <taxon>Nannocystis</taxon>
    </lineage>
</organism>
<evidence type="ECO:0000256" key="1">
    <source>
        <dbReference type="SAM" id="SignalP"/>
    </source>
</evidence>
<keyword evidence="3" id="KW-1185">Reference proteome</keyword>
<evidence type="ECO:0000313" key="3">
    <source>
        <dbReference type="Proteomes" id="UP001221686"/>
    </source>
</evidence>
<dbReference type="Proteomes" id="UP001221686">
    <property type="component" value="Unassembled WGS sequence"/>
</dbReference>
<accession>A0ABT5E421</accession>
<comment type="caution">
    <text evidence="2">The sequence shown here is derived from an EMBL/GenBank/DDBJ whole genome shotgun (WGS) entry which is preliminary data.</text>
</comment>
<proteinExistence type="predicted"/>
<dbReference type="PROSITE" id="PS51257">
    <property type="entry name" value="PROKAR_LIPOPROTEIN"/>
    <property type="match status" value="1"/>
</dbReference>